<keyword evidence="2" id="KW-1003">Cell membrane</keyword>
<dbReference type="Pfam" id="PF06977">
    <property type="entry name" value="SdiA-regulated"/>
    <property type="match status" value="1"/>
</dbReference>
<evidence type="ECO:0000256" key="2">
    <source>
        <dbReference type="ARBA" id="ARBA00022475"/>
    </source>
</evidence>
<gene>
    <name evidence="4" type="ORF">BN3087_870003</name>
</gene>
<organism evidence="4">
    <name type="scientific">Sulfurovum sp. enrichment culture clone C5</name>
    <dbReference type="NCBI Taxonomy" id="497650"/>
    <lineage>
        <taxon>Bacteria</taxon>
        <taxon>Pseudomonadati</taxon>
        <taxon>Campylobacterota</taxon>
        <taxon>Epsilonproteobacteria</taxon>
        <taxon>Campylobacterales</taxon>
        <taxon>Sulfurovaceae</taxon>
        <taxon>Sulfurovum</taxon>
        <taxon>environmental samples</taxon>
    </lineage>
</organism>
<dbReference type="PROSITE" id="PS51257">
    <property type="entry name" value="PROKAR_LIPOPROTEIN"/>
    <property type="match status" value="1"/>
</dbReference>
<accession>A0A0S4XQC7</accession>
<comment type="subcellular location">
    <subcellularLocation>
        <location evidence="1">Cell membrane</location>
    </subcellularLocation>
</comment>
<dbReference type="GO" id="GO:0005886">
    <property type="term" value="C:plasma membrane"/>
    <property type="evidence" value="ECO:0007669"/>
    <property type="project" value="UniProtKB-SubCell"/>
</dbReference>
<evidence type="ECO:0000256" key="1">
    <source>
        <dbReference type="ARBA" id="ARBA00004236"/>
    </source>
</evidence>
<dbReference type="SUPFAM" id="SSF101898">
    <property type="entry name" value="NHL repeat"/>
    <property type="match status" value="1"/>
</dbReference>
<dbReference type="EMBL" id="FAXN01000092">
    <property type="protein sequence ID" value="CUV66483.1"/>
    <property type="molecule type" value="Genomic_DNA"/>
</dbReference>
<keyword evidence="3" id="KW-0472">Membrane</keyword>
<dbReference type="InterPro" id="IPR015943">
    <property type="entry name" value="WD40/YVTN_repeat-like_dom_sf"/>
</dbReference>
<proteinExistence type="predicted"/>
<evidence type="ECO:0008006" key="5">
    <source>
        <dbReference type="Google" id="ProtNLM"/>
    </source>
</evidence>
<name>A0A0S4XQC7_9BACT</name>
<dbReference type="Gene3D" id="2.130.10.10">
    <property type="entry name" value="YVTN repeat-like/Quinoprotein amine dehydrogenase"/>
    <property type="match status" value="1"/>
</dbReference>
<reference evidence="4" key="1">
    <citation type="submission" date="2015-11" db="EMBL/GenBank/DDBJ databases">
        <authorList>
            <person name="Zhang Y."/>
            <person name="Guo Z."/>
        </authorList>
    </citation>
    <scope>NUCLEOTIDE SEQUENCE</scope>
    <source>
        <strain evidence="4">BN30871</strain>
    </source>
</reference>
<protein>
    <recommendedName>
        <fullName evidence="5">SMP-30/Gluconolactonase/LRE-like region domain-containing protein</fullName>
    </recommendedName>
</protein>
<evidence type="ECO:0000313" key="4">
    <source>
        <dbReference type="EMBL" id="CUV66483.1"/>
    </source>
</evidence>
<sequence>MKWFWFYFVFVLFFTGCLDDKKAKNHIITNIPEASGIDYCKNSDTFVVANDEGKFYEIDKSGKIINTNSLGKYDLEGVACEDDKFVFAVEDGKILTVDRKTLSQNLLPIEEFKHFGKNSGIEGIAKLDKNFILSTQSKDKDDAFLIIITLKNNKAKIENKISSNIVDSSGLDYKDGKLYIVSDKKDKLYIYDLENEKITSKIVLPPFAIEGVALDNEDNIWFADDNGAVLRYSLKELSI</sequence>
<dbReference type="AlphaFoldDB" id="A0A0S4XQC7"/>
<evidence type="ECO:0000256" key="3">
    <source>
        <dbReference type="ARBA" id="ARBA00023136"/>
    </source>
</evidence>
<dbReference type="InterPro" id="IPR009722">
    <property type="entry name" value="YjiK/CarP"/>
</dbReference>